<accession>A0ABR2KI21</accession>
<organism evidence="9 10">
    <name type="scientific">Tritrichomonas musculus</name>
    <dbReference type="NCBI Taxonomy" id="1915356"/>
    <lineage>
        <taxon>Eukaryota</taxon>
        <taxon>Metamonada</taxon>
        <taxon>Parabasalia</taxon>
        <taxon>Tritrichomonadida</taxon>
        <taxon>Tritrichomonadidae</taxon>
        <taxon>Tritrichomonas</taxon>
    </lineage>
</organism>
<evidence type="ECO:0000256" key="6">
    <source>
        <dbReference type="ARBA" id="ARBA00023315"/>
    </source>
</evidence>
<evidence type="ECO:0000256" key="1">
    <source>
        <dbReference type="ARBA" id="ARBA00004141"/>
    </source>
</evidence>
<feature type="transmembrane region" description="Helical" evidence="7">
    <location>
        <begin position="86"/>
        <end position="107"/>
    </location>
</feature>
<feature type="domain" description="Palmitoyltransferase DHHC" evidence="8">
    <location>
        <begin position="165"/>
        <end position="280"/>
    </location>
</feature>
<name>A0ABR2KI21_9EUKA</name>
<comment type="catalytic activity">
    <reaction evidence="7">
        <text>L-cysteinyl-[protein] + hexadecanoyl-CoA = S-hexadecanoyl-L-cysteinyl-[protein] + CoA</text>
        <dbReference type="Rhea" id="RHEA:36683"/>
        <dbReference type="Rhea" id="RHEA-COMP:10131"/>
        <dbReference type="Rhea" id="RHEA-COMP:11032"/>
        <dbReference type="ChEBI" id="CHEBI:29950"/>
        <dbReference type="ChEBI" id="CHEBI:57287"/>
        <dbReference type="ChEBI" id="CHEBI:57379"/>
        <dbReference type="ChEBI" id="CHEBI:74151"/>
        <dbReference type="EC" id="2.3.1.225"/>
    </reaction>
</comment>
<gene>
    <name evidence="9" type="ORF">M9Y10_035182</name>
</gene>
<dbReference type="Pfam" id="PF01529">
    <property type="entry name" value="DHHC"/>
    <property type="match status" value="1"/>
</dbReference>
<evidence type="ECO:0000256" key="2">
    <source>
        <dbReference type="ARBA" id="ARBA00022679"/>
    </source>
</evidence>
<feature type="transmembrane region" description="Helical" evidence="7">
    <location>
        <begin position="58"/>
        <end position="80"/>
    </location>
</feature>
<evidence type="ECO:0000256" key="4">
    <source>
        <dbReference type="ARBA" id="ARBA00022989"/>
    </source>
</evidence>
<keyword evidence="2 7" id="KW-0808">Transferase</keyword>
<keyword evidence="3 7" id="KW-0812">Transmembrane</keyword>
<feature type="transmembrane region" description="Helical" evidence="7">
    <location>
        <begin position="241"/>
        <end position="263"/>
    </location>
</feature>
<sequence length="335" mass="39187">MLLNRESSESEYENEDLEKNDFPGFTQWRRVKYCCTNNAVYIDKMPNVIFLGHWDAQLGFPIAVTTIIVSSYLVGMILIFPAWRKIPGIIMATILSITFFLFIYSYFRIIIDGPGYLPFYWPLKHNKDQNPDNLKEDNEMSSFINKNEELSPSGIISTKEQLEWVKDRPRPNRSILSTDGHRIVIRPDHFCGWTASWIGKRNYKFFLLFNFWGAVYILNFLVCCIIQIVDEMSDDTPSPSVAILFVYAFLALTFLLMTGSFACTHTYQMFLNTTNWEEWKGIDNSRFDRGCSENITDVCGPWSKWYTFLLPISPWTSFTNDELVKDYPPYKSNRY</sequence>
<evidence type="ECO:0000259" key="8">
    <source>
        <dbReference type="Pfam" id="PF01529"/>
    </source>
</evidence>
<evidence type="ECO:0000313" key="9">
    <source>
        <dbReference type="EMBL" id="KAK8890406.1"/>
    </source>
</evidence>
<dbReference type="InterPro" id="IPR001594">
    <property type="entry name" value="Palmitoyltrfase_DHHC"/>
</dbReference>
<dbReference type="EMBL" id="JAPFFF010000005">
    <property type="protein sequence ID" value="KAK8890406.1"/>
    <property type="molecule type" value="Genomic_DNA"/>
</dbReference>
<comment type="subcellular location">
    <subcellularLocation>
        <location evidence="1">Membrane</location>
        <topology evidence="1">Multi-pass membrane protein</topology>
    </subcellularLocation>
</comment>
<dbReference type="PANTHER" id="PTHR22883:SF147">
    <property type="entry name" value="PALMITOYLTRANSFERASE"/>
    <property type="match status" value="1"/>
</dbReference>
<dbReference type="InterPro" id="IPR039859">
    <property type="entry name" value="PFA4/ZDH16/20/ERF2-like"/>
</dbReference>
<dbReference type="PANTHER" id="PTHR22883">
    <property type="entry name" value="ZINC FINGER DHHC DOMAIN CONTAINING PROTEIN"/>
    <property type="match status" value="1"/>
</dbReference>
<keyword evidence="6 7" id="KW-0012">Acyltransferase</keyword>
<reference evidence="9 10" key="1">
    <citation type="submission" date="2024-04" db="EMBL/GenBank/DDBJ databases">
        <title>Tritrichomonas musculus Genome.</title>
        <authorList>
            <person name="Alves-Ferreira E."/>
            <person name="Grigg M."/>
            <person name="Lorenzi H."/>
            <person name="Galac M."/>
        </authorList>
    </citation>
    <scope>NUCLEOTIDE SEQUENCE [LARGE SCALE GENOMIC DNA]</scope>
    <source>
        <strain evidence="9 10">EAF2021</strain>
    </source>
</reference>
<keyword evidence="10" id="KW-1185">Reference proteome</keyword>
<evidence type="ECO:0000256" key="5">
    <source>
        <dbReference type="ARBA" id="ARBA00023136"/>
    </source>
</evidence>
<comment type="caution">
    <text evidence="9">The sequence shown here is derived from an EMBL/GenBank/DDBJ whole genome shotgun (WGS) entry which is preliminary data.</text>
</comment>
<dbReference type="Proteomes" id="UP001470230">
    <property type="component" value="Unassembled WGS sequence"/>
</dbReference>
<evidence type="ECO:0000256" key="3">
    <source>
        <dbReference type="ARBA" id="ARBA00022692"/>
    </source>
</evidence>
<keyword evidence="5 7" id="KW-0472">Membrane</keyword>
<evidence type="ECO:0000313" key="10">
    <source>
        <dbReference type="Proteomes" id="UP001470230"/>
    </source>
</evidence>
<dbReference type="PROSITE" id="PS50216">
    <property type="entry name" value="DHHC"/>
    <property type="match status" value="1"/>
</dbReference>
<feature type="transmembrane region" description="Helical" evidence="7">
    <location>
        <begin position="205"/>
        <end position="229"/>
    </location>
</feature>
<comment type="domain">
    <text evidence="7">The DHHC domain is required for palmitoyltransferase activity.</text>
</comment>
<evidence type="ECO:0000256" key="7">
    <source>
        <dbReference type="RuleBase" id="RU079119"/>
    </source>
</evidence>
<comment type="similarity">
    <text evidence="7">Belongs to the DHHC palmitoyltransferase family.</text>
</comment>
<proteinExistence type="inferred from homology"/>
<protein>
    <recommendedName>
        <fullName evidence="7">Palmitoyltransferase</fullName>
        <ecNumber evidence="7">2.3.1.225</ecNumber>
    </recommendedName>
</protein>
<dbReference type="EC" id="2.3.1.225" evidence="7"/>
<keyword evidence="4 7" id="KW-1133">Transmembrane helix</keyword>